<dbReference type="EMBL" id="MWWZ01000006">
    <property type="protein sequence ID" value="OZG68261.1"/>
    <property type="molecule type" value="Genomic_DNA"/>
</dbReference>
<dbReference type="AlphaFoldDB" id="A0A261G9Z8"/>
<dbReference type="RefSeq" id="WP_094636849.1">
    <property type="nucleotide sequence ID" value="NZ_CP062938.1"/>
</dbReference>
<reference evidence="2 4" key="2">
    <citation type="submission" date="2020-10" db="EMBL/GenBank/DDBJ databases">
        <title>Genome sequencing of Bifidobacterium eulemuris_DSMZ_100216.</title>
        <authorList>
            <person name="Kim J."/>
        </authorList>
    </citation>
    <scope>NUCLEOTIDE SEQUENCE [LARGE SCALE GENOMIC DNA]</scope>
    <source>
        <strain evidence="2 4">DSM 100216</strain>
    </source>
</reference>
<organism evidence="1 3">
    <name type="scientific">Bifidobacterium eulemuris</name>
    <dbReference type="NCBI Taxonomy" id="1765219"/>
    <lineage>
        <taxon>Bacteria</taxon>
        <taxon>Bacillati</taxon>
        <taxon>Actinomycetota</taxon>
        <taxon>Actinomycetes</taxon>
        <taxon>Bifidobacteriales</taxon>
        <taxon>Bifidobacteriaceae</taxon>
        <taxon>Bifidobacterium</taxon>
    </lineage>
</organism>
<proteinExistence type="predicted"/>
<protein>
    <submittedName>
        <fullName evidence="1">Uncharacterized protein</fullName>
    </submittedName>
</protein>
<keyword evidence="4" id="KW-1185">Reference proteome</keyword>
<accession>A0A261G9Z8</accession>
<evidence type="ECO:0000313" key="1">
    <source>
        <dbReference type="EMBL" id="OZG68261.1"/>
    </source>
</evidence>
<sequence length="108" mass="12651">MARCWYAAYWPFGVGVRHSEDNSPVCSVRVFDSKQERDAWVDADRFDQNWHRSAESRGFVLPLMRSDLNFHNRALYEGWDVGGRHYGDGELVAAWRAMREEEMAYVGF</sequence>
<name>A0A261G9Z8_9BIFI</name>
<dbReference type="Proteomes" id="UP000593943">
    <property type="component" value="Chromosome"/>
</dbReference>
<evidence type="ECO:0000313" key="3">
    <source>
        <dbReference type="Proteomes" id="UP000216057"/>
    </source>
</evidence>
<evidence type="ECO:0000313" key="4">
    <source>
        <dbReference type="Proteomes" id="UP000593943"/>
    </source>
</evidence>
<evidence type="ECO:0000313" key="2">
    <source>
        <dbReference type="EMBL" id="QOL31684.1"/>
    </source>
</evidence>
<reference evidence="1 3" key="1">
    <citation type="journal article" date="2017" name="BMC Genomics">
        <title>Comparative genomic and phylogenomic analyses of the Bifidobacteriaceae family.</title>
        <authorList>
            <person name="Lugli G.A."/>
            <person name="Milani C."/>
            <person name="Turroni F."/>
            <person name="Duranti S."/>
            <person name="Mancabelli L."/>
            <person name="Mangifesta M."/>
            <person name="Ferrario C."/>
            <person name="Modesto M."/>
            <person name="Mattarelli P."/>
            <person name="Jiri K."/>
            <person name="van Sinderen D."/>
            <person name="Ventura M."/>
        </authorList>
    </citation>
    <scope>NUCLEOTIDE SEQUENCE [LARGE SCALE GENOMIC DNA]</scope>
    <source>
        <strain evidence="1 3">DSM 100216</strain>
    </source>
</reference>
<dbReference type="EMBL" id="CP062938">
    <property type="protein sequence ID" value="QOL31684.1"/>
    <property type="molecule type" value="Genomic_DNA"/>
</dbReference>
<dbReference type="KEGG" id="beu:BE0216_03825"/>
<dbReference type="OrthoDB" id="9982138at2"/>
<gene>
    <name evidence="2" type="ORF">BE0216_03825</name>
    <name evidence="1" type="ORF">BEUL_1274</name>
</gene>
<dbReference type="Proteomes" id="UP000216057">
    <property type="component" value="Unassembled WGS sequence"/>
</dbReference>